<evidence type="ECO:0000313" key="2">
    <source>
        <dbReference type="Proteomes" id="UP000692954"/>
    </source>
</evidence>
<sequence length="134" mass="16139">MQHEKFTNKIELMLLNQEIYTLRLLDSPNIIKMYQCISLIRKFYIIIELCNLDQKQLKRKQSNLVIQINYQWFLEQLKKGVINRHIKPSNIYQMMAYQKQQIMIFLNGSSSISNLQCWYKTIYEPFSLNGQLLV</sequence>
<dbReference type="OrthoDB" id="4062651at2759"/>
<accession>A0A8S1MHD0</accession>
<comment type="caution">
    <text evidence="1">The sequence shown here is derived from an EMBL/GenBank/DDBJ whole genome shotgun (WGS) entry which is preliminary data.</text>
</comment>
<dbReference type="EMBL" id="CAJJDN010000032">
    <property type="protein sequence ID" value="CAD8074714.1"/>
    <property type="molecule type" value="Genomic_DNA"/>
</dbReference>
<keyword evidence="2" id="KW-1185">Reference proteome</keyword>
<dbReference type="Proteomes" id="UP000692954">
    <property type="component" value="Unassembled WGS sequence"/>
</dbReference>
<dbReference type="AlphaFoldDB" id="A0A8S1MHD0"/>
<reference evidence="1" key="1">
    <citation type="submission" date="2021-01" db="EMBL/GenBank/DDBJ databases">
        <authorList>
            <consortium name="Genoscope - CEA"/>
            <person name="William W."/>
        </authorList>
    </citation>
    <scope>NUCLEOTIDE SEQUENCE</scope>
</reference>
<name>A0A8S1MHD0_9CILI</name>
<gene>
    <name evidence="1" type="ORF">PSON_ATCC_30995.1.T0320239</name>
</gene>
<protein>
    <submittedName>
        <fullName evidence="1">Uncharacterized protein</fullName>
    </submittedName>
</protein>
<proteinExistence type="predicted"/>
<organism evidence="1 2">
    <name type="scientific">Paramecium sonneborni</name>
    <dbReference type="NCBI Taxonomy" id="65129"/>
    <lineage>
        <taxon>Eukaryota</taxon>
        <taxon>Sar</taxon>
        <taxon>Alveolata</taxon>
        <taxon>Ciliophora</taxon>
        <taxon>Intramacronucleata</taxon>
        <taxon>Oligohymenophorea</taxon>
        <taxon>Peniculida</taxon>
        <taxon>Parameciidae</taxon>
        <taxon>Paramecium</taxon>
    </lineage>
</organism>
<evidence type="ECO:0000313" key="1">
    <source>
        <dbReference type="EMBL" id="CAD8074714.1"/>
    </source>
</evidence>